<evidence type="ECO:0000313" key="9">
    <source>
        <dbReference type="EMBL" id="GGJ85088.1"/>
    </source>
</evidence>
<reference evidence="9" key="1">
    <citation type="journal article" date="2014" name="Int. J. Syst. Evol. Microbiol.">
        <title>Complete genome sequence of Corynebacterium casei LMG S-19264T (=DSM 44701T), isolated from a smear-ripened cheese.</title>
        <authorList>
            <consortium name="US DOE Joint Genome Institute (JGI-PGF)"/>
            <person name="Walter F."/>
            <person name="Albersmeier A."/>
            <person name="Kalinowski J."/>
            <person name="Ruckert C."/>
        </authorList>
    </citation>
    <scope>NUCLEOTIDE SEQUENCE</scope>
    <source>
        <strain evidence="9">JCM 14371</strain>
    </source>
</reference>
<sequence length="229" mass="23445">MRNAVTLALKDAQLAGRTRDTLLSTAFFAGLLLLVLGIGLGSGIGTEAAQLRPAAAGAVWSALALAAAVAAGRAFAAEQEAGALEALTLYPGPHGGLYLGKLLGTLLQMLLLSVVVVPLGLLFFGALGAGVAVPWPALTLTVLLGVLGLCASSTFYAAITVNLRAREALLPALAFPVLIPVVLASVQATRLLLLGGWSAEVGTWLTFLTAFDLSVIVISTLLFPYVLEN</sequence>
<comment type="caution">
    <text evidence="9">The sequence shown here is derived from an EMBL/GenBank/DDBJ whole genome shotgun (WGS) entry which is preliminary data.</text>
</comment>
<evidence type="ECO:0000256" key="5">
    <source>
        <dbReference type="ARBA" id="ARBA00022748"/>
    </source>
</evidence>
<feature type="transmembrane region" description="Helical" evidence="8">
    <location>
        <begin position="21"/>
        <end position="42"/>
    </location>
</feature>
<comment type="subcellular location">
    <subcellularLocation>
        <location evidence="1">Membrane</location>
        <topology evidence="1">Multi-pass membrane protein</topology>
    </subcellularLocation>
</comment>
<evidence type="ECO:0000256" key="3">
    <source>
        <dbReference type="ARBA" id="ARBA00022448"/>
    </source>
</evidence>
<keyword evidence="7 8" id="KW-0472">Membrane</keyword>
<feature type="transmembrane region" description="Helical" evidence="8">
    <location>
        <begin position="169"/>
        <end position="192"/>
    </location>
</feature>
<feature type="transmembrane region" description="Helical" evidence="8">
    <location>
        <begin position="109"/>
        <end position="131"/>
    </location>
</feature>
<gene>
    <name evidence="9" type="ORF">GCM10008939_31220</name>
</gene>
<dbReference type="GO" id="GO:1903607">
    <property type="term" value="P:cytochrome c biosynthetic process"/>
    <property type="evidence" value="ECO:0007669"/>
    <property type="project" value="TreeGrafter"/>
</dbReference>
<feature type="transmembrane region" description="Helical" evidence="8">
    <location>
        <begin position="137"/>
        <end position="157"/>
    </location>
</feature>
<keyword evidence="10" id="KW-1185">Reference proteome</keyword>
<evidence type="ECO:0000256" key="4">
    <source>
        <dbReference type="ARBA" id="ARBA00022692"/>
    </source>
</evidence>
<organism evidence="9 10">
    <name type="scientific">Deinococcus aquiradiocola</name>
    <dbReference type="NCBI Taxonomy" id="393059"/>
    <lineage>
        <taxon>Bacteria</taxon>
        <taxon>Thermotogati</taxon>
        <taxon>Deinococcota</taxon>
        <taxon>Deinococci</taxon>
        <taxon>Deinococcales</taxon>
        <taxon>Deinococcaceae</taxon>
        <taxon>Deinococcus</taxon>
    </lineage>
</organism>
<dbReference type="PANTHER" id="PTHR30070:SF1">
    <property type="entry name" value="CYTOCHROME C BIOGENESIS B-RELATED"/>
    <property type="match status" value="1"/>
</dbReference>
<reference evidence="9" key="2">
    <citation type="submission" date="2020-09" db="EMBL/GenBank/DDBJ databases">
        <authorList>
            <person name="Sun Q."/>
            <person name="Ohkuma M."/>
        </authorList>
    </citation>
    <scope>NUCLEOTIDE SEQUENCE</scope>
    <source>
        <strain evidence="9">JCM 14371</strain>
    </source>
</reference>
<dbReference type="RefSeq" id="WP_188964227.1">
    <property type="nucleotide sequence ID" value="NZ_BMOE01000013.1"/>
</dbReference>
<evidence type="ECO:0000256" key="8">
    <source>
        <dbReference type="SAM" id="Phobius"/>
    </source>
</evidence>
<dbReference type="Pfam" id="PF03379">
    <property type="entry name" value="CcmB"/>
    <property type="match status" value="1"/>
</dbReference>
<dbReference type="GO" id="GO:0015232">
    <property type="term" value="F:heme transmembrane transporter activity"/>
    <property type="evidence" value="ECO:0007669"/>
    <property type="project" value="InterPro"/>
</dbReference>
<dbReference type="PANTHER" id="PTHR30070">
    <property type="entry name" value="HEME EXPORTER PROTEIN B"/>
    <property type="match status" value="1"/>
</dbReference>
<keyword evidence="6 8" id="KW-1133">Transmembrane helix</keyword>
<name>A0A917UTU9_9DEIO</name>
<keyword evidence="4 8" id="KW-0812">Transmembrane</keyword>
<keyword evidence="5" id="KW-0201">Cytochrome c-type biogenesis</keyword>
<dbReference type="GO" id="GO:0005886">
    <property type="term" value="C:plasma membrane"/>
    <property type="evidence" value="ECO:0007669"/>
    <property type="project" value="TreeGrafter"/>
</dbReference>
<evidence type="ECO:0000256" key="1">
    <source>
        <dbReference type="ARBA" id="ARBA00004141"/>
    </source>
</evidence>
<dbReference type="EMBL" id="BMOE01000013">
    <property type="protein sequence ID" value="GGJ85088.1"/>
    <property type="molecule type" value="Genomic_DNA"/>
</dbReference>
<dbReference type="Proteomes" id="UP000635726">
    <property type="component" value="Unassembled WGS sequence"/>
</dbReference>
<dbReference type="AlphaFoldDB" id="A0A917UTU9"/>
<keyword evidence="3" id="KW-0813">Transport</keyword>
<proteinExistence type="inferred from homology"/>
<feature type="transmembrane region" description="Helical" evidence="8">
    <location>
        <begin position="54"/>
        <end position="76"/>
    </location>
</feature>
<dbReference type="InterPro" id="IPR003544">
    <property type="entry name" value="Cyt_c_biogenesis_CcmB"/>
</dbReference>
<dbReference type="GO" id="GO:0017004">
    <property type="term" value="P:cytochrome complex assembly"/>
    <property type="evidence" value="ECO:0007669"/>
    <property type="project" value="UniProtKB-KW"/>
</dbReference>
<accession>A0A917UTU9</accession>
<evidence type="ECO:0000256" key="2">
    <source>
        <dbReference type="ARBA" id="ARBA00010544"/>
    </source>
</evidence>
<comment type="similarity">
    <text evidence="2">Belongs to the CcmB/CycW/HelB family.</text>
</comment>
<evidence type="ECO:0000256" key="7">
    <source>
        <dbReference type="ARBA" id="ARBA00023136"/>
    </source>
</evidence>
<evidence type="ECO:0000313" key="10">
    <source>
        <dbReference type="Proteomes" id="UP000635726"/>
    </source>
</evidence>
<feature type="transmembrane region" description="Helical" evidence="8">
    <location>
        <begin position="204"/>
        <end position="227"/>
    </location>
</feature>
<protein>
    <submittedName>
        <fullName evidence="9">Cytochrome c-type biogenesis heme exporter protein B</fullName>
    </submittedName>
</protein>
<evidence type="ECO:0000256" key="6">
    <source>
        <dbReference type="ARBA" id="ARBA00022989"/>
    </source>
</evidence>